<evidence type="ECO:0000256" key="4">
    <source>
        <dbReference type="PROSITE-ProRule" id="PRU00335"/>
    </source>
</evidence>
<dbReference type="Proteomes" id="UP000635565">
    <property type="component" value="Unassembled WGS sequence"/>
</dbReference>
<gene>
    <name evidence="6" type="ORF">KSZ_19340</name>
</gene>
<evidence type="ECO:0000259" key="5">
    <source>
        <dbReference type="PROSITE" id="PS50977"/>
    </source>
</evidence>
<proteinExistence type="predicted"/>
<dbReference type="InterPro" id="IPR001647">
    <property type="entry name" value="HTH_TetR"/>
</dbReference>
<keyword evidence="3" id="KW-0804">Transcription</keyword>
<reference evidence="6 7" key="1">
    <citation type="journal article" date="2021" name="Int. J. Syst. Evol. Microbiol.">
        <title>Reticulibacter mediterranei gen. nov., sp. nov., within the new family Reticulibacteraceae fam. nov., and Ktedonospora formicarum gen. nov., sp. nov., Ktedonobacter robiniae sp. nov., Dictyobacter formicarum sp. nov. and Dictyobacter arantiisoli sp. nov., belonging to the class Ktedonobacteria.</title>
        <authorList>
            <person name="Yabe S."/>
            <person name="Zheng Y."/>
            <person name="Wang C.M."/>
            <person name="Sakai Y."/>
            <person name="Abe K."/>
            <person name="Yokota A."/>
            <person name="Donadio S."/>
            <person name="Cavaletti L."/>
            <person name="Monciardini P."/>
        </authorList>
    </citation>
    <scope>NUCLEOTIDE SEQUENCE [LARGE SCALE GENOMIC DNA]</scope>
    <source>
        <strain evidence="6 7">SOSP1-9</strain>
    </source>
</reference>
<keyword evidence="2 4" id="KW-0238">DNA-binding</keyword>
<evidence type="ECO:0000256" key="3">
    <source>
        <dbReference type="ARBA" id="ARBA00023163"/>
    </source>
</evidence>
<organism evidence="6 7">
    <name type="scientific">Dictyobacter formicarum</name>
    <dbReference type="NCBI Taxonomy" id="2778368"/>
    <lineage>
        <taxon>Bacteria</taxon>
        <taxon>Bacillati</taxon>
        <taxon>Chloroflexota</taxon>
        <taxon>Ktedonobacteria</taxon>
        <taxon>Ktedonobacterales</taxon>
        <taxon>Dictyobacteraceae</taxon>
        <taxon>Dictyobacter</taxon>
    </lineage>
</organism>
<accession>A0ABQ3VEW1</accession>
<name>A0ABQ3VEW1_9CHLR</name>
<dbReference type="Gene3D" id="1.10.357.10">
    <property type="entry name" value="Tetracycline Repressor, domain 2"/>
    <property type="match status" value="1"/>
</dbReference>
<feature type="domain" description="HTH tetR-type" evidence="5">
    <location>
        <begin position="16"/>
        <end position="77"/>
    </location>
</feature>
<feature type="DNA-binding region" description="H-T-H motif" evidence="4">
    <location>
        <begin position="40"/>
        <end position="59"/>
    </location>
</feature>
<protein>
    <recommendedName>
        <fullName evidence="5">HTH tetR-type domain-containing protein</fullName>
    </recommendedName>
</protein>
<keyword evidence="7" id="KW-1185">Reference proteome</keyword>
<dbReference type="InterPro" id="IPR009057">
    <property type="entry name" value="Homeodomain-like_sf"/>
</dbReference>
<evidence type="ECO:0000313" key="6">
    <source>
        <dbReference type="EMBL" id="GHO83928.1"/>
    </source>
</evidence>
<dbReference type="EMBL" id="BNJJ01000004">
    <property type="protein sequence ID" value="GHO83928.1"/>
    <property type="molecule type" value="Genomic_DNA"/>
</dbReference>
<evidence type="ECO:0000256" key="1">
    <source>
        <dbReference type="ARBA" id="ARBA00023015"/>
    </source>
</evidence>
<evidence type="ECO:0000313" key="7">
    <source>
        <dbReference type="Proteomes" id="UP000635565"/>
    </source>
</evidence>
<dbReference type="PROSITE" id="PS50977">
    <property type="entry name" value="HTH_TETR_2"/>
    <property type="match status" value="1"/>
</dbReference>
<dbReference type="InterPro" id="IPR050109">
    <property type="entry name" value="HTH-type_TetR-like_transc_reg"/>
</dbReference>
<dbReference type="Pfam" id="PF00440">
    <property type="entry name" value="TetR_N"/>
    <property type="match status" value="1"/>
</dbReference>
<sequence length="212" mass="23870">MSPRAYRLGQRQAATEQTRMRIINASRELLMAEHGFSHFSMEMVAKQADVARMTVYHQFGSKTGLLEALCDSLAASGGMEQMATVFRQSEPLEALQQYIAIFGRFWNADRLVTRRLRALAALDPEFEQVIRKRDEWRRKGVRTLLSRIVEGHKQPGTETIDETVNVLYTLIGFEGFDSLAGPERSLEDVADLVYQLALAAIDRLIPGIPPSS</sequence>
<dbReference type="RefSeq" id="WP_201361556.1">
    <property type="nucleotide sequence ID" value="NZ_BNJJ01000004.1"/>
</dbReference>
<comment type="caution">
    <text evidence="6">The sequence shown here is derived from an EMBL/GenBank/DDBJ whole genome shotgun (WGS) entry which is preliminary data.</text>
</comment>
<keyword evidence="1" id="KW-0805">Transcription regulation</keyword>
<evidence type="ECO:0000256" key="2">
    <source>
        <dbReference type="ARBA" id="ARBA00023125"/>
    </source>
</evidence>
<dbReference type="PANTHER" id="PTHR30055">
    <property type="entry name" value="HTH-TYPE TRANSCRIPTIONAL REGULATOR RUTR"/>
    <property type="match status" value="1"/>
</dbReference>
<dbReference type="SUPFAM" id="SSF46689">
    <property type="entry name" value="Homeodomain-like"/>
    <property type="match status" value="1"/>
</dbReference>
<dbReference type="PANTHER" id="PTHR30055:SF151">
    <property type="entry name" value="TRANSCRIPTIONAL REGULATORY PROTEIN"/>
    <property type="match status" value="1"/>
</dbReference>